<accession>A0A2C5ZHU6</accession>
<evidence type="ECO:0008006" key="5">
    <source>
        <dbReference type="Google" id="ProtNLM"/>
    </source>
</evidence>
<dbReference type="OrthoDB" id="10405496at2759"/>
<proteinExistence type="predicted"/>
<feature type="compositionally biased region" description="Low complexity" evidence="1">
    <location>
        <begin position="201"/>
        <end position="215"/>
    </location>
</feature>
<dbReference type="EMBL" id="NJES01000047">
    <property type="protein sequence ID" value="PHH79380.1"/>
    <property type="molecule type" value="Genomic_DNA"/>
</dbReference>
<evidence type="ECO:0000256" key="2">
    <source>
        <dbReference type="SAM" id="SignalP"/>
    </source>
</evidence>
<feature type="compositionally biased region" description="Low complexity" evidence="1">
    <location>
        <begin position="222"/>
        <end position="233"/>
    </location>
</feature>
<evidence type="ECO:0000313" key="3">
    <source>
        <dbReference type="EMBL" id="PHH79380.1"/>
    </source>
</evidence>
<feature type="region of interest" description="Disordered" evidence="1">
    <location>
        <begin position="166"/>
        <end position="260"/>
    </location>
</feature>
<keyword evidence="2" id="KW-0732">Signal</keyword>
<evidence type="ECO:0000256" key="1">
    <source>
        <dbReference type="SAM" id="MobiDB-lite"/>
    </source>
</evidence>
<feature type="compositionally biased region" description="Low complexity" evidence="1">
    <location>
        <begin position="243"/>
        <end position="258"/>
    </location>
</feature>
<name>A0A2C5ZHU6_9HYPO</name>
<dbReference type="AlphaFoldDB" id="A0A2C5ZHU6"/>
<evidence type="ECO:0000313" key="4">
    <source>
        <dbReference type="Proteomes" id="UP000226431"/>
    </source>
</evidence>
<keyword evidence="4" id="KW-1185">Reference proteome</keyword>
<organism evidence="3 4">
    <name type="scientific">Ophiocordyceps camponoti-rufipedis</name>
    <dbReference type="NCBI Taxonomy" id="2004952"/>
    <lineage>
        <taxon>Eukaryota</taxon>
        <taxon>Fungi</taxon>
        <taxon>Dikarya</taxon>
        <taxon>Ascomycota</taxon>
        <taxon>Pezizomycotina</taxon>
        <taxon>Sordariomycetes</taxon>
        <taxon>Hypocreomycetidae</taxon>
        <taxon>Hypocreales</taxon>
        <taxon>Ophiocordycipitaceae</taxon>
        <taxon>Ophiocordyceps</taxon>
    </lineage>
</organism>
<feature type="chain" id="PRO_5012722328" description="Cyanovirin-N domain-containing protein" evidence="2">
    <location>
        <begin position="18"/>
        <end position="302"/>
    </location>
</feature>
<feature type="signal peptide" evidence="2">
    <location>
        <begin position="1"/>
        <end position="17"/>
    </location>
</feature>
<comment type="caution">
    <text evidence="3">The sequence shown here is derived from an EMBL/GenBank/DDBJ whole genome shotgun (WGS) entry which is preliminary data.</text>
</comment>
<gene>
    <name evidence="3" type="ORF">CDD80_4939</name>
</gene>
<sequence length="302" mass="33044">MIYFALLSLMAPITAIAHPASHQDSPGTPPAVCPHGTKGYNLRCMMPWYHFGESFHMQAWINAEGRWQLQNRHGHRSWGDFESLVRCERESDICLKRGETLRVVSRTKVLRLFCGLGADDWSAVFTVRVTPKGILTVDGKGENVPPLKTVLARYCYYQHSVPAGAGSGRGRGKMMDSASSETKSRNSLKKADIHSLEMEGSDSSVTTSSDPSATTKSNSFVTINTEPLTTTTTNPAMRMNSNRGMRMTSSGSASTASSGPCFRVDSSTAAVIDLEKHPKFHPLGLAYAKKPHILKSHQLIPC</sequence>
<reference evidence="3 4" key="1">
    <citation type="submission" date="2017-06" db="EMBL/GenBank/DDBJ databases">
        <title>Ant-infecting Ophiocordyceps genomes reveal a high diversity of potential behavioral manipulation genes and a possible major role for enterotoxins.</title>
        <authorList>
            <person name="De Bekker C."/>
            <person name="Evans H.C."/>
            <person name="Brachmann A."/>
            <person name="Hughes D.P."/>
        </authorList>
    </citation>
    <scope>NUCLEOTIDE SEQUENCE [LARGE SCALE GENOMIC DNA]</scope>
    <source>
        <strain evidence="3 4">Map16</strain>
    </source>
</reference>
<protein>
    <recommendedName>
        <fullName evidence="5">Cyanovirin-N domain-containing protein</fullName>
    </recommendedName>
</protein>
<dbReference type="Proteomes" id="UP000226431">
    <property type="component" value="Unassembled WGS sequence"/>
</dbReference>